<evidence type="ECO:0000313" key="1">
    <source>
        <dbReference type="EMBL" id="KAJ9123826.1"/>
    </source>
</evidence>
<accession>A0ACC2XKC3</accession>
<evidence type="ECO:0000313" key="2">
    <source>
        <dbReference type="Proteomes" id="UP001234202"/>
    </source>
</evidence>
<sequence>MLHIVASLAKSGGLFSRADPREGGPALDIERAMNKLEKVAMRYTIKNGRPIVLVFNNIHLLPNNEEGYAMIHQLQQRAEAWAEAGICSMVFSTDDYWCLDAMKKNASRMRVLSVLDLNEEDARKSLRFLRSSYGPNHGVITKQDRDHIPEVLKLIGGRTSYLSRVARADDMLEEARNMVEVEKNWMLSKVGMTGQETDDDVMDDQKWSSCTWLLMKEFVKIREEAREEAEKTGQSFDETETPKMSYYKARQVNHHVRPDSMITYQAGKIVVEEEGFDDLLDETRDRVDEIEGLHRQSELTVKEPFKINISGGSLWSWLWPGKTKTIEVEGLGASFVPAEKDDGKN</sequence>
<keyword evidence="2" id="KW-1185">Reference proteome</keyword>
<dbReference type="EMBL" id="JASBWV010000011">
    <property type="protein sequence ID" value="KAJ9123826.1"/>
    <property type="molecule type" value="Genomic_DNA"/>
</dbReference>
<reference evidence="1" key="1">
    <citation type="submission" date="2023-04" db="EMBL/GenBank/DDBJ databases">
        <title>Draft Genome sequencing of Naganishia species isolated from polar environments using Oxford Nanopore Technology.</title>
        <authorList>
            <person name="Leo P."/>
            <person name="Venkateswaran K."/>
        </authorList>
    </citation>
    <scope>NUCLEOTIDE SEQUENCE</scope>
    <source>
        <strain evidence="1">DBVPG 5303</strain>
    </source>
</reference>
<protein>
    <submittedName>
        <fullName evidence="1">Uncharacterized protein</fullName>
    </submittedName>
</protein>
<name>A0ACC2XKC3_9TREE</name>
<organism evidence="1 2">
    <name type="scientific">Naganishia onofrii</name>
    <dbReference type="NCBI Taxonomy" id="1851511"/>
    <lineage>
        <taxon>Eukaryota</taxon>
        <taxon>Fungi</taxon>
        <taxon>Dikarya</taxon>
        <taxon>Basidiomycota</taxon>
        <taxon>Agaricomycotina</taxon>
        <taxon>Tremellomycetes</taxon>
        <taxon>Filobasidiales</taxon>
        <taxon>Filobasidiaceae</taxon>
        <taxon>Naganishia</taxon>
    </lineage>
</organism>
<proteinExistence type="predicted"/>
<comment type="caution">
    <text evidence="1">The sequence shown here is derived from an EMBL/GenBank/DDBJ whole genome shotgun (WGS) entry which is preliminary data.</text>
</comment>
<gene>
    <name evidence="1" type="ORF">QFC24_003603</name>
</gene>
<dbReference type="Proteomes" id="UP001234202">
    <property type="component" value="Unassembled WGS sequence"/>
</dbReference>